<protein>
    <recommendedName>
        <fullName evidence="3">NAD-dependent epimerase/dehydratase domain-containing protein</fullName>
    </recommendedName>
</protein>
<accession>A0A7S1ZX57</accession>
<keyword evidence="1" id="KW-0732">Signal</keyword>
<organism evidence="2">
    <name type="scientific">Ditylum brightwellii</name>
    <dbReference type="NCBI Taxonomy" id="49249"/>
    <lineage>
        <taxon>Eukaryota</taxon>
        <taxon>Sar</taxon>
        <taxon>Stramenopiles</taxon>
        <taxon>Ochrophyta</taxon>
        <taxon>Bacillariophyta</taxon>
        <taxon>Mediophyceae</taxon>
        <taxon>Lithodesmiophycidae</taxon>
        <taxon>Lithodesmiales</taxon>
        <taxon>Lithodesmiaceae</taxon>
        <taxon>Ditylum</taxon>
    </lineage>
</organism>
<proteinExistence type="predicted"/>
<sequence length="327" mass="35269">MTKTKAVFLFRLLLYCSIEILFQSTLCSSHKMAETTTTAAAAAANNKVIELKGPILVIGAGWCGERLCISSPDVFVATSRSQIKVDQLKERGVVNAIHLDLKDESTWSNVPTNLTGAVLTFALATEDLFALQKFWEVHLANIHVICYSTTSVYGMEVRTDNTPTCGSVVDEKSPLTGVGVSGKSLSDRIEAEEFALQKGACILHLSGICGDVEDGRSPAFMMKHMTNSLRNINYIHITDIIQITSLFVSDGRGSGHRVCVSSGAYTVGDICAVLGLEGEDVPPANPPPSKDLLPNKLIANDFLRSMLPKGYTFTPPLPGLLPIHSTL</sequence>
<dbReference type="SUPFAM" id="SSF51735">
    <property type="entry name" value="NAD(P)-binding Rossmann-fold domains"/>
    <property type="match status" value="1"/>
</dbReference>
<feature type="chain" id="PRO_5030984600" description="NAD-dependent epimerase/dehydratase domain-containing protein" evidence="1">
    <location>
        <begin position="28"/>
        <end position="327"/>
    </location>
</feature>
<name>A0A7S1ZX57_9STRA</name>
<evidence type="ECO:0008006" key="3">
    <source>
        <dbReference type="Google" id="ProtNLM"/>
    </source>
</evidence>
<dbReference type="EMBL" id="HBGN01033924">
    <property type="protein sequence ID" value="CAD9351231.1"/>
    <property type="molecule type" value="Transcribed_RNA"/>
</dbReference>
<dbReference type="Gene3D" id="3.40.50.720">
    <property type="entry name" value="NAD(P)-binding Rossmann-like Domain"/>
    <property type="match status" value="1"/>
</dbReference>
<evidence type="ECO:0000256" key="1">
    <source>
        <dbReference type="SAM" id="SignalP"/>
    </source>
</evidence>
<gene>
    <name evidence="2" type="ORF">DBRI1063_LOCUS21850</name>
</gene>
<dbReference type="InterPro" id="IPR036291">
    <property type="entry name" value="NAD(P)-bd_dom_sf"/>
</dbReference>
<dbReference type="AlphaFoldDB" id="A0A7S1ZX57"/>
<reference evidence="2" key="1">
    <citation type="submission" date="2021-01" db="EMBL/GenBank/DDBJ databases">
        <authorList>
            <person name="Corre E."/>
            <person name="Pelletier E."/>
            <person name="Niang G."/>
            <person name="Scheremetjew M."/>
            <person name="Finn R."/>
            <person name="Kale V."/>
            <person name="Holt S."/>
            <person name="Cochrane G."/>
            <person name="Meng A."/>
            <person name="Brown T."/>
            <person name="Cohen L."/>
        </authorList>
    </citation>
    <scope>NUCLEOTIDE SEQUENCE</scope>
    <source>
        <strain evidence="2">Pop2</strain>
    </source>
</reference>
<dbReference type="PANTHER" id="PTHR40129:SF2">
    <property type="entry name" value="KETOPANTOATE REDUCTASE N-TERMINAL DOMAIN-CONTAINING PROTEIN"/>
    <property type="match status" value="1"/>
</dbReference>
<evidence type="ECO:0000313" key="2">
    <source>
        <dbReference type="EMBL" id="CAD9351231.1"/>
    </source>
</evidence>
<feature type="signal peptide" evidence="1">
    <location>
        <begin position="1"/>
        <end position="27"/>
    </location>
</feature>
<dbReference type="PANTHER" id="PTHR40129">
    <property type="entry name" value="KETOPANTOATE REDUCTASE N-TERMINAL DOMAIN-CONTAINING PROTEIN"/>
    <property type="match status" value="1"/>
</dbReference>